<accession>A0A507E0Z6</accession>
<feature type="transmembrane region" description="Helical" evidence="10">
    <location>
        <begin position="226"/>
        <end position="249"/>
    </location>
</feature>
<feature type="transmembrane region" description="Helical" evidence="10">
    <location>
        <begin position="383"/>
        <end position="403"/>
    </location>
</feature>
<evidence type="ECO:0000313" key="13">
    <source>
        <dbReference type="Proteomes" id="UP000318582"/>
    </source>
</evidence>
<feature type="transmembrane region" description="Helical" evidence="10">
    <location>
        <begin position="345"/>
        <end position="363"/>
    </location>
</feature>
<dbReference type="EMBL" id="QEAQ01000052">
    <property type="protein sequence ID" value="TPX57466.1"/>
    <property type="molecule type" value="Genomic_DNA"/>
</dbReference>
<dbReference type="GO" id="GO:0004930">
    <property type="term" value="F:G protein-coupled receptor activity"/>
    <property type="evidence" value="ECO:0007669"/>
    <property type="project" value="UniProtKB-KW"/>
</dbReference>
<feature type="compositionally biased region" description="Polar residues" evidence="9">
    <location>
        <begin position="269"/>
        <end position="283"/>
    </location>
</feature>
<dbReference type="PANTHER" id="PTHR24228:SF74">
    <property type="entry name" value="G-PROTEIN COUPLED RECEPTORS FAMILY 1 PROFILE DOMAIN-CONTAINING PROTEIN"/>
    <property type="match status" value="1"/>
</dbReference>
<keyword evidence="2" id="KW-1003">Cell membrane</keyword>
<dbReference type="Gene3D" id="1.20.1070.10">
    <property type="entry name" value="Rhodopsin 7-helix transmembrane proteins"/>
    <property type="match status" value="1"/>
</dbReference>
<evidence type="ECO:0000256" key="9">
    <source>
        <dbReference type="SAM" id="MobiDB-lite"/>
    </source>
</evidence>
<keyword evidence="7" id="KW-0675">Receptor</keyword>
<dbReference type="GO" id="GO:0005886">
    <property type="term" value="C:plasma membrane"/>
    <property type="evidence" value="ECO:0007669"/>
    <property type="project" value="UniProtKB-SubCell"/>
</dbReference>
<keyword evidence="3 10" id="KW-0812">Transmembrane</keyword>
<feature type="transmembrane region" description="Helical" evidence="10">
    <location>
        <begin position="132"/>
        <end position="153"/>
    </location>
</feature>
<keyword evidence="13" id="KW-1185">Reference proteome</keyword>
<dbReference type="Proteomes" id="UP000318582">
    <property type="component" value="Unassembled WGS sequence"/>
</dbReference>
<comment type="subcellular location">
    <subcellularLocation>
        <location evidence="1">Cell membrane</location>
        <topology evidence="1">Multi-pass membrane protein</topology>
    </subcellularLocation>
</comment>
<keyword evidence="8" id="KW-0807">Transducer</keyword>
<dbReference type="PROSITE" id="PS50262">
    <property type="entry name" value="G_PROTEIN_RECEP_F1_2"/>
    <property type="match status" value="1"/>
</dbReference>
<feature type="transmembrane region" description="Helical" evidence="10">
    <location>
        <begin position="59"/>
        <end position="80"/>
    </location>
</feature>
<protein>
    <recommendedName>
        <fullName evidence="11">G-protein coupled receptors family 1 profile domain-containing protein</fullName>
    </recommendedName>
</protein>
<feature type="region of interest" description="Disordered" evidence="9">
    <location>
        <begin position="266"/>
        <end position="286"/>
    </location>
</feature>
<evidence type="ECO:0000256" key="10">
    <source>
        <dbReference type="SAM" id="Phobius"/>
    </source>
</evidence>
<feature type="transmembrane region" description="Helical" evidence="10">
    <location>
        <begin position="25"/>
        <end position="47"/>
    </location>
</feature>
<keyword evidence="5" id="KW-0297">G-protein coupled receptor</keyword>
<keyword evidence="6 10" id="KW-0472">Membrane</keyword>
<proteinExistence type="predicted"/>
<dbReference type="InterPro" id="IPR017452">
    <property type="entry name" value="GPCR_Rhodpsn_7TM"/>
</dbReference>
<evidence type="ECO:0000256" key="7">
    <source>
        <dbReference type="ARBA" id="ARBA00023170"/>
    </source>
</evidence>
<gene>
    <name evidence="12" type="ORF">PhCBS80983_g03800</name>
</gene>
<evidence type="ECO:0000313" key="12">
    <source>
        <dbReference type="EMBL" id="TPX57466.1"/>
    </source>
</evidence>
<comment type="caution">
    <text evidence="12">The sequence shown here is derived from an EMBL/GenBank/DDBJ whole genome shotgun (WGS) entry which is preliminary data.</text>
</comment>
<dbReference type="SUPFAM" id="SSF81321">
    <property type="entry name" value="Family A G protein-coupled receptor-like"/>
    <property type="match status" value="1"/>
</dbReference>
<evidence type="ECO:0000256" key="8">
    <source>
        <dbReference type="ARBA" id="ARBA00023224"/>
    </source>
</evidence>
<evidence type="ECO:0000256" key="5">
    <source>
        <dbReference type="ARBA" id="ARBA00023040"/>
    </source>
</evidence>
<evidence type="ECO:0000256" key="2">
    <source>
        <dbReference type="ARBA" id="ARBA00022475"/>
    </source>
</evidence>
<dbReference type="AlphaFoldDB" id="A0A507E0Z6"/>
<evidence type="ECO:0000256" key="4">
    <source>
        <dbReference type="ARBA" id="ARBA00022989"/>
    </source>
</evidence>
<evidence type="ECO:0000256" key="6">
    <source>
        <dbReference type="ARBA" id="ARBA00023136"/>
    </source>
</evidence>
<organism evidence="12 13">
    <name type="scientific">Powellomyces hirtus</name>
    <dbReference type="NCBI Taxonomy" id="109895"/>
    <lineage>
        <taxon>Eukaryota</taxon>
        <taxon>Fungi</taxon>
        <taxon>Fungi incertae sedis</taxon>
        <taxon>Chytridiomycota</taxon>
        <taxon>Chytridiomycota incertae sedis</taxon>
        <taxon>Chytridiomycetes</taxon>
        <taxon>Spizellomycetales</taxon>
        <taxon>Powellomycetaceae</taxon>
        <taxon>Powellomyces</taxon>
    </lineage>
</organism>
<evidence type="ECO:0000256" key="1">
    <source>
        <dbReference type="ARBA" id="ARBA00004651"/>
    </source>
</evidence>
<feature type="transmembrane region" description="Helical" evidence="10">
    <location>
        <begin position="100"/>
        <end position="120"/>
    </location>
</feature>
<evidence type="ECO:0000256" key="3">
    <source>
        <dbReference type="ARBA" id="ARBA00022692"/>
    </source>
</evidence>
<feature type="domain" description="G-protein coupled receptors family 1 profile" evidence="11">
    <location>
        <begin position="38"/>
        <end position="400"/>
    </location>
</feature>
<sequence length="436" mass="48102">MAETQTKWIGLPTPEPVTDLQRAHLTVSVIVHILCTAAAVSNIVTFTRSTELRLGPTKWHNWIILYITVADLLLNVFQFAAVLHQISHGGWYLSDTWCQFQGFTSALAGFMSVNGVFLLTQERTLTILWQKQWTAVHTVAGFVQYLSLVRVYILETATCLLDKKVGFTVVQIVSVHNTVEGHGTPPSFSSPPPPAFLTLAPLCGPLDGGVLRPQNNVILLRRVSSFVAGFGLLTNVSVLATYGMIWYSVRKAARTVMWLKAKNNHKAKTTMNKSGSRSSSTHKLSAARLGPPEFGNIKRSMTNLREDRGTSAHSVTRQHEDVVEAAATAKTAKESASNFKLENEIAAKSTVVVFAFIIGWLPTIGKILTTVITAKPVSRRYDMSAALTAISPGFFNPMVNILMDTRWRTATKQLLQDIRHGFKKLSPWKGELPSEC</sequence>
<evidence type="ECO:0000259" key="11">
    <source>
        <dbReference type="PROSITE" id="PS50262"/>
    </source>
</evidence>
<keyword evidence="4 10" id="KW-1133">Transmembrane helix</keyword>
<name>A0A507E0Z6_9FUNG</name>
<reference evidence="12 13" key="1">
    <citation type="journal article" date="2019" name="Sci. Rep.">
        <title>Comparative genomics of chytrid fungi reveal insights into the obligate biotrophic and pathogenic lifestyle of Synchytrium endobioticum.</title>
        <authorList>
            <person name="van de Vossenberg B.T.L.H."/>
            <person name="Warris S."/>
            <person name="Nguyen H.D.T."/>
            <person name="van Gent-Pelzer M.P.E."/>
            <person name="Joly D.L."/>
            <person name="van de Geest H.C."/>
            <person name="Bonants P.J.M."/>
            <person name="Smith D.S."/>
            <person name="Levesque C.A."/>
            <person name="van der Lee T.A.J."/>
        </authorList>
    </citation>
    <scope>NUCLEOTIDE SEQUENCE [LARGE SCALE GENOMIC DNA]</scope>
    <source>
        <strain evidence="12 13">CBS 809.83</strain>
    </source>
</reference>
<dbReference type="PANTHER" id="PTHR24228">
    <property type="entry name" value="B2 BRADYKININ RECEPTOR/ANGIOTENSIN II RECEPTOR"/>
    <property type="match status" value="1"/>
</dbReference>